<evidence type="ECO:0000313" key="2">
    <source>
        <dbReference type="EMBL" id="KAJ1151371.1"/>
    </source>
</evidence>
<feature type="compositionally biased region" description="Basic and acidic residues" evidence="1">
    <location>
        <begin position="79"/>
        <end position="95"/>
    </location>
</feature>
<feature type="compositionally biased region" description="Basic and acidic residues" evidence="1">
    <location>
        <begin position="38"/>
        <end position="58"/>
    </location>
</feature>
<organism evidence="2 3">
    <name type="scientific">Pleurodeles waltl</name>
    <name type="common">Iberian ribbed newt</name>
    <dbReference type="NCBI Taxonomy" id="8319"/>
    <lineage>
        <taxon>Eukaryota</taxon>
        <taxon>Metazoa</taxon>
        <taxon>Chordata</taxon>
        <taxon>Craniata</taxon>
        <taxon>Vertebrata</taxon>
        <taxon>Euteleostomi</taxon>
        <taxon>Amphibia</taxon>
        <taxon>Batrachia</taxon>
        <taxon>Caudata</taxon>
        <taxon>Salamandroidea</taxon>
        <taxon>Salamandridae</taxon>
        <taxon>Pleurodelinae</taxon>
        <taxon>Pleurodeles</taxon>
    </lineage>
</organism>
<keyword evidence="3" id="KW-1185">Reference proteome</keyword>
<evidence type="ECO:0000313" key="3">
    <source>
        <dbReference type="Proteomes" id="UP001066276"/>
    </source>
</evidence>
<proteinExistence type="predicted"/>
<reference evidence="2" key="1">
    <citation type="journal article" date="2022" name="bioRxiv">
        <title>Sequencing and chromosome-scale assembly of the giantPleurodeles waltlgenome.</title>
        <authorList>
            <person name="Brown T."/>
            <person name="Elewa A."/>
            <person name="Iarovenko S."/>
            <person name="Subramanian E."/>
            <person name="Araus A.J."/>
            <person name="Petzold A."/>
            <person name="Susuki M."/>
            <person name="Suzuki K.-i.T."/>
            <person name="Hayashi T."/>
            <person name="Toyoda A."/>
            <person name="Oliveira C."/>
            <person name="Osipova E."/>
            <person name="Leigh N.D."/>
            <person name="Simon A."/>
            <person name="Yun M.H."/>
        </authorList>
    </citation>
    <scope>NUCLEOTIDE SEQUENCE</scope>
    <source>
        <strain evidence="2">20211129_DDA</strain>
        <tissue evidence="2">Liver</tissue>
    </source>
</reference>
<comment type="caution">
    <text evidence="2">The sequence shown here is derived from an EMBL/GenBank/DDBJ whole genome shotgun (WGS) entry which is preliminary data.</text>
</comment>
<sequence length="95" mass="11121">MHGAGSHCPYFRSDERFPMTTWERWRTRRTRIPGLTKKRNDGLAKRREMPEDRRRGESEGGDADYRSTVAGFKGGVEYQSREARLDGPKEHPNQR</sequence>
<accession>A0AAV7REY2</accession>
<dbReference type="EMBL" id="JANPWB010000009">
    <property type="protein sequence ID" value="KAJ1151371.1"/>
    <property type="molecule type" value="Genomic_DNA"/>
</dbReference>
<evidence type="ECO:0000256" key="1">
    <source>
        <dbReference type="SAM" id="MobiDB-lite"/>
    </source>
</evidence>
<name>A0AAV7REY2_PLEWA</name>
<gene>
    <name evidence="2" type="ORF">NDU88_004153</name>
</gene>
<feature type="region of interest" description="Disordered" evidence="1">
    <location>
        <begin position="33"/>
        <end position="95"/>
    </location>
</feature>
<dbReference type="Proteomes" id="UP001066276">
    <property type="component" value="Chromosome 5"/>
</dbReference>
<protein>
    <submittedName>
        <fullName evidence="2">Uncharacterized protein</fullName>
    </submittedName>
</protein>
<dbReference type="AlphaFoldDB" id="A0AAV7REY2"/>